<dbReference type="AlphaFoldDB" id="A0A0N9XX09"/>
<gene>
    <name evidence="1" type="ORF">XA26_08310</name>
</gene>
<keyword evidence="2" id="KW-1185">Reference proteome</keyword>
<name>A0A0N9XX09_MYCFO</name>
<protein>
    <submittedName>
        <fullName evidence="1">Uncharacterized protein</fullName>
    </submittedName>
</protein>
<organism evidence="1 2">
    <name type="scientific">Mycolicibacterium fortuitum</name>
    <name type="common">Mycobacterium fortuitum</name>
    <dbReference type="NCBI Taxonomy" id="1766"/>
    <lineage>
        <taxon>Bacteria</taxon>
        <taxon>Bacillati</taxon>
        <taxon>Actinomycetota</taxon>
        <taxon>Actinomycetes</taxon>
        <taxon>Mycobacteriales</taxon>
        <taxon>Mycobacteriaceae</taxon>
        <taxon>Mycolicibacterium</taxon>
    </lineage>
</organism>
<accession>A0A0N9XX09</accession>
<dbReference type="KEGG" id="mft:XA26_08310"/>
<sequence length="37" mass="4013">MFFVHDGWLVVSAVLLRVEVIGLVQHGCLSFLVGAAE</sequence>
<evidence type="ECO:0000313" key="2">
    <source>
        <dbReference type="Proteomes" id="UP000057134"/>
    </source>
</evidence>
<evidence type="ECO:0000313" key="1">
    <source>
        <dbReference type="EMBL" id="ALI24691.1"/>
    </source>
</evidence>
<dbReference type="Proteomes" id="UP000057134">
    <property type="component" value="Chromosome"/>
</dbReference>
<proteinExistence type="predicted"/>
<dbReference type="STRING" id="1766.XA26_08310"/>
<reference evidence="1 2" key="1">
    <citation type="journal article" date="2015" name="MBio">
        <title>Enzymatic Degradation of Phenazines Can Generate Energy and Protect Sensitive Organisms from Toxicity.</title>
        <authorList>
            <person name="Costa K.C."/>
            <person name="Bergkessel M."/>
            <person name="Saunders S."/>
            <person name="Korlach J."/>
            <person name="Newman D.K."/>
        </authorList>
    </citation>
    <scope>NUCLEOTIDE SEQUENCE [LARGE SCALE GENOMIC DNA]</scope>
    <source>
        <strain evidence="1 2">CT6</strain>
    </source>
</reference>
<dbReference type="EMBL" id="CP011269">
    <property type="protein sequence ID" value="ALI24691.1"/>
    <property type="molecule type" value="Genomic_DNA"/>
</dbReference>